<dbReference type="PANTHER" id="PTHR12526:SF630">
    <property type="entry name" value="GLYCOSYLTRANSFERASE"/>
    <property type="match status" value="1"/>
</dbReference>
<evidence type="ECO:0000313" key="3">
    <source>
        <dbReference type="EMBL" id="SDO29231.1"/>
    </source>
</evidence>
<organism evidence="3 4">
    <name type="scientific">Prevotella communis</name>
    <dbReference type="NCBI Taxonomy" id="2913614"/>
    <lineage>
        <taxon>Bacteria</taxon>
        <taxon>Pseudomonadati</taxon>
        <taxon>Bacteroidota</taxon>
        <taxon>Bacteroidia</taxon>
        <taxon>Bacteroidales</taxon>
        <taxon>Prevotellaceae</taxon>
        <taxon>Prevotella</taxon>
    </lineage>
</organism>
<dbReference type="Pfam" id="PF13439">
    <property type="entry name" value="Glyco_transf_4"/>
    <property type="match status" value="1"/>
</dbReference>
<dbReference type="InterPro" id="IPR001296">
    <property type="entry name" value="Glyco_trans_1"/>
</dbReference>
<dbReference type="EMBL" id="FNIW01000014">
    <property type="protein sequence ID" value="SDO29231.1"/>
    <property type="molecule type" value="Genomic_DNA"/>
</dbReference>
<dbReference type="GO" id="GO:0016757">
    <property type="term" value="F:glycosyltransferase activity"/>
    <property type="evidence" value="ECO:0007669"/>
    <property type="project" value="InterPro"/>
</dbReference>
<dbReference type="PANTHER" id="PTHR12526">
    <property type="entry name" value="GLYCOSYLTRANSFERASE"/>
    <property type="match status" value="1"/>
</dbReference>
<name>A0A1H0IDT1_9BACT</name>
<dbReference type="CDD" id="cd03801">
    <property type="entry name" value="GT4_PimA-like"/>
    <property type="match status" value="1"/>
</dbReference>
<dbReference type="RefSeq" id="WP_091854046.1">
    <property type="nucleotide sequence ID" value="NZ_FNIW01000014.1"/>
</dbReference>
<gene>
    <name evidence="3" type="ORF">SAMN04487900_11446</name>
</gene>
<proteinExistence type="predicted"/>
<feature type="domain" description="Glycosyltransferase subfamily 4-like N-terminal" evidence="2">
    <location>
        <begin position="15"/>
        <end position="174"/>
    </location>
</feature>
<protein>
    <submittedName>
        <fullName evidence="3">Glycosyltransferase involved in cell wall bisynthesis</fullName>
    </submittedName>
</protein>
<feature type="domain" description="Glycosyl transferase family 1" evidence="1">
    <location>
        <begin position="184"/>
        <end position="345"/>
    </location>
</feature>
<dbReference type="SUPFAM" id="SSF53756">
    <property type="entry name" value="UDP-Glycosyltransferase/glycogen phosphorylase"/>
    <property type="match status" value="1"/>
</dbReference>
<evidence type="ECO:0000259" key="1">
    <source>
        <dbReference type="Pfam" id="PF00534"/>
    </source>
</evidence>
<dbReference type="OrthoDB" id="9792269at2"/>
<dbReference type="Pfam" id="PF00534">
    <property type="entry name" value="Glycos_transf_1"/>
    <property type="match status" value="1"/>
</dbReference>
<evidence type="ECO:0000313" key="4">
    <source>
        <dbReference type="Proteomes" id="UP000199134"/>
    </source>
</evidence>
<comment type="caution">
    <text evidence="3">The sequence shown here is derived from an EMBL/GenBank/DDBJ whole genome shotgun (WGS) entry which is preliminary data.</text>
</comment>
<reference evidence="4" key="1">
    <citation type="submission" date="2016-10" db="EMBL/GenBank/DDBJ databases">
        <authorList>
            <person name="de Groot N.N."/>
        </authorList>
    </citation>
    <scope>NUCLEOTIDE SEQUENCE [LARGE SCALE GENOMIC DNA]</scope>
    <source>
        <strain evidence="4">BP1-145</strain>
    </source>
</reference>
<accession>A0A1H0IDT1</accession>
<dbReference type="Proteomes" id="UP000199134">
    <property type="component" value="Unassembled WGS sequence"/>
</dbReference>
<dbReference type="AlphaFoldDB" id="A0A1H0IDT1"/>
<dbReference type="InterPro" id="IPR028098">
    <property type="entry name" value="Glyco_trans_4-like_N"/>
</dbReference>
<dbReference type="Gene3D" id="3.40.50.2000">
    <property type="entry name" value="Glycogen Phosphorylase B"/>
    <property type="match status" value="2"/>
</dbReference>
<evidence type="ECO:0000259" key="2">
    <source>
        <dbReference type="Pfam" id="PF13439"/>
    </source>
</evidence>
<sequence length="378" mass="42741">MKRRKVLEVIRQGQIGGGESHLADLVELMDKTEFEPICLSFTDGEMINRLQAIGITCYVIETTKPFNISIQQRIIQLIKNEHIDIIHAHGTRAASNVLFPSILLELPLIYTVHGWSFHDDQGKLIYTLRKWSEKLICHFAKQVICVSEGNAETGKRQFNLSNPIVIKNGVNLRRFNPEKHSTLNRGDLGFNDNDFIVGFIARCTKQKAPIDFLDAVEKAHQKDNRVKGLFVGEGDMDVEVNKFIAEHHMDDYLFWSPFRTDIPYILSLLDVYCLPSLWEGLSIGLLEAMATGCAIIATPTDGTQEVIIHEQNGMIIQFNSPDAICSTIMRLLNNDLLRRKCQTNAVSLISKQFNAQHTADAVVDIYQNIANNTYAKNK</sequence>